<accession>A0A1V2DXF6</accession>
<protein>
    <recommendedName>
        <fullName evidence="4">VCBS repeat-containing protein</fullName>
    </recommendedName>
</protein>
<dbReference type="AlphaFoldDB" id="A0A1V2DXF6"/>
<comment type="caution">
    <text evidence="2">The sequence shown here is derived from an EMBL/GenBank/DDBJ whole genome shotgun (WGS) entry which is preliminary data.</text>
</comment>
<dbReference type="STRING" id="135739.BTO32_03095"/>
<dbReference type="Pfam" id="PF13517">
    <property type="entry name" value="FG-GAP_3"/>
    <property type="match status" value="4"/>
</dbReference>
<evidence type="ECO:0000256" key="1">
    <source>
        <dbReference type="ARBA" id="ARBA00022729"/>
    </source>
</evidence>
<keyword evidence="3" id="KW-1185">Reference proteome</keyword>
<dbReference type="InterPro" id="IPR028994">
    <property type="entry name" value="Integrin_alpha_N"/>
</dbReference>
<dbReference type="InterPro" id="IPR013517">
    <property type="entry name" value="FG-GAP"/>
</dbReference>
<dbReference type="SUPFAM" id="SSF69318">
    <property type="entry name" value="Integrin alpha N-terminal domain"/>
    <property type="match status" value="2"/>
</dbReference>
<sequence length="778" mass="85003">MFGVGLCCLLTLPGCGDDPGQGAEAASGGAPFREEVIDPEGPNAPWGKAVGDINGDGLIDIVIGGHRPRYLTLFERGLRKLGFEPGKDRVGELVWYENPGWQRHLVSEHFSIRTEMEVADLNADGRNDIVAVTDQGLVWLENGDWTPHLVDPAKFHDVEVADLDGDGQPELVVRNQSLFGYANGNFVRVFQRDGDGAWQSRDLPVPHGEGLVVVDMNNDRAPDIVVNGVWLASPGADVLHQPWLPIHYTLGAGGEPLWQWDDTFISTADLNQDGYRDILLSPAEEAGEHYDIAWLINPGPSGDGWRKQVVAQGVESVHHFVAAADADGDGDMDVLTAEMNQGEGDNPVSVYWNEPGGWREDILSHDAGHSLRAVDIDGDFDVDLIGTNWEIRNYQEAYPVRIWRNLTSPKEDWARHVIDDDRPGQATSLLARDLDGDGFPDLISGGWWYRNPHRLAAPWPRQPLGAGATDAVVADDVDGDGDVDVIATGWYAYHGHPSLLSRAFDLLSGRPRHPGNHGQRLFLAENLGGGHWRPRLVATSDEGDFTQGAAVLPGGVGWTVLLSWHQEGTGLDALHLDPGRAGAWRIGRFSPHSQSEDLSVADLDRDGRPDVVLGTRWLRNTGDAWHLRAMDEPPGKPDRNEVGDLDGDGWPDVVVGFEAVSRPGDLVWYRNPAGNGAWRRNPIARMTGPMSLGLGDLDGDSDLDVVVGEHNLVSPGHARLVWFENLGAGVAWRGHRIHQGDEHHDGAVLADLDRDGDLDIASIGWGHRRVMVYENPGL</sequence>
<name>A0A1V2DXF6_9GAMM</name>
<dbReference type="Gene3D" id="2.130.10.130">
    <property type="entry name" value="Integrin alpha, N-terminal"/>
    <property type="match status" value="3"/>
</dbReference>
<dbReference type="EMBL" id="MSCW01000001">
    <property type="protein sequence ID" value="ONF45455.1"/>
    <property type="molecule type" value="Genomic_DNA"/>
</dbReference>
<keyword evidence="1" id="KW-0732">Signal</keyword>
<evidence type="ECO:0008006" key="4">
    <source>
        <dbReference type="Google" id="ProtNLM"/>
    </source>
</evidence>
<gene>
    <name evidence="2" type="ORF">BTO32_03095</name>
</gene>
<organism evidence="2 3">
    <name type="scientific">Marinobacter lutaoensis</name>
    <dbReference type="NCBI Taxonomy" id="135739"/>
    <lineage>
        <taxon>Bacteria</taxon>
        <taxon>Pseudomonadati</taxon>
        <taxon>Pseudomonadota</taxon>
        <taxon>Gammaproteobacteria</taxon>
        <taxon>Pseudomonadales</taxon>
        <taxon>Marinobacteraceae</taxon>
        <taxon>Marinobacter</taxon>
    </lineage>
</organism>
<evidence type="ECO:0000313" key="2">
    <source>
        <dbReference type="EMBL" id="ONF45455.1"/>
    </source>
</evidence>
<proteinExistence type="predicted"/>
<dbReference type="PANTHER" id="PTHR44103">
    <property type="entry name" value="PROPROTEIN CONVERTASE P"/>
    <property type="match status" value="1"/>
</dbReference>
<dbReference type="PANTHER" id="PTHR44103:SF1">
    <property type="entry name" value="PROPROTEIN CONVERTASE P"/>
    <property type="match status" value="1"/>
</dbReference>
<reference evidence="2 3" key="1">
    <citation type="submission" date="2016-12" db="EMBL/GenBank/DDBJ databases">
        <title>Marinobacter lutaoensis whole genome sequencing.</title>
        <authorList>
            <person name="Verma A."/>
            <person name="Krishnamurthi S."/>
        </authorList>
    </citation>
    <scope>NUCLEOTIDE SEQUENCE [LARGE SCALE GENOMIC DNA]</scope>
    <source>
        <strain evidence="2 3">T5054</strain>
    </source>
</reference>
<dbReference type="Proteomes" id="UP000189339">
    <property type="component" value="Unassembled WGS sequence"/>
</dbReference>
<evidence type="ECO:0000313" key="3">
    <source>
        <dbReference type="Proteomes" id="UP000189339"/>
    </source>
</evidence>